<dbReference type="Gene3D" id="3.90.280.10">
    <property type="entry name" value="PEBP-like"/>
    <property type="match status" value="1"/>
</dbReference>
<name>A0A1I7U908_9PELO</name>
<accession>A0A1I7U908</accession>
<dbReference type="eggNOG" id="ENOG502TJQ4">
    <property type="taxonomic scope" value="Eukaryota"/>
</dbReference>
<proteinExistence type="predicted"/>
<reference evidence="2" key="1">
    <citation type="submission" date="2016-11" db="UniProtKB">
        <authorList>
            <consortium name="WormBaseParasite"/>
        </authorList>
    </citation>
    <scope>IDENTIFICATION</scope>
</reference>
<dbReference type="AlphaFoldDB" id="A0A1I7U908"/>
<sequence>MPLIPKKPSTCHSYLFVLLSQPSTLQSLQPFCEGMCEERKKFRLELFKQQHGLRLSALSTVSSCYDLPYAYHILMKDASQNRTQERRGKHRTSLHSPMSTEVCAAFHVSPHHKCPISSFVSTSSILFSLLVALAHFF</sequence>
<keyword evidence="1" id="KW-1185">Reference proteome</keyword>
<dbReference type="Proteomes" id="UP000095282">
    <property type="component" value="Unplaced"/>
</dbReference>
<dbReference type="InterPro" id="IPR036610">
    <property type="entry name" value="PEBP-like_sf"/>
</dbReference>
<dbReference type="SUPFAM" id="SSF49777">
    <property type="entry name" value="PEBP-like"/>
    <property type="match status" value="1"/>
</dbReference>
<evidence type="ECO:0000313" key="1">
    <source>
        <dbReference type="Proteomes" id="UP000095282"/>
    </source>
</evidence>
<evidence type="ECO:0000313" key="2">
    <source>
        <dbReference type="WBParaSite" id="Csp11.Scaffold629.g16079.t1"/>
    </source>
</evidence>
<organism evidence="1 2">
    <name type="scientific">Caenorhabditis tropicalis</name>
    <dbReference type="NCBI Taxonomy" id="1561998"/>
    <lineage>
        <taxon>Eukaryota</taxon>
        <taxon>Metazoa</taxon>
        <taxon>Ecdysozoa</taxon>
        <taxon>Nematoda</taxon>
        <taxon>Chromadorea</taxon>
        <taxon>Rhabditida</taxon>
        <taxon>Rhabditina</taxon>
        <taxon>Rhabditomorpha</taxon>
        <taxon>Rhabditoidea</taxon>
        <taxon>Rhabditidae</taxon>
        <taxon>Peloderinae</taxon>
        <taxon>Caenorhabditis</taxon>
    </lineage>
</organism>
<dbReference type="STRING" id="1561998.A0A1I7U908"/>
<protein>
    <submittedName>
        <fullName evidence="2">F-box domain-containing protein</fullName>
    </submittedName>
</protein>
<dbReference type="WBParaSite" id="Csp11.Scaffold629.g16079.t1">
    <property type="protein sequence ID" value="Csp11.Scaffold629.g16079.t1"/>
    <property type="gene ID" value="Csp11.Scaffold629.g16079"/>
</dbReference>